<organism evidence="2 3">
    <name type="scientific">Fredinandcohnia salidurans</name>
    <dbReference type="NCBI Taxonomy" id="2595041"/>
    <lineage>
        <taxon>Bacteria</taxon>
        <taxon>Bacillati</taxon>
        <taxon>Bacillota</taxon>
        <taxon>Bacilli</taxon>
        <taxon>Bacillales</taxon>
        <taxon>Bacillaceae</taxon>
        <taxon>Fredinandcohnia</taxon>
    </lineage>
</organism>
<evidence type="ECO:0000313" key="2">
    <source>
        <dbReference type="EMBL" id="MFD1778446.1"/>
    </source>
</evidence>
<feature type="transmembrane region" description="Helical" evidence="1">
    <location>
        <begin position="56"/>
        <end position="76"/>
    </location>
</feature>
<feature type="transmembrane region" description="Helical" evidence="1">
    <location>
        <begin position="82"/>
        <end position="104"/>
    </location>
</feature>
<sequence length="194" mass="22831">MFQGLVSGFDFEMPILFSWDGVMAIVFFFTIYSFFGWLLENSYSYARKRVFFKDNFFFGPFKPMYGFAPLLLVFLIGKDMHWTFVLALCFLIPTLVEYCSGFLLEWFFGKKWWDYSGHKFQLQGHICFSYSICWIALSLLCLAYVHPRLVTLYGAVGSFWALIWPTVALYFLGELIFAIRRHIPEKIRAGNPIR</sequence>
<keyword evidence="1" id="KW-1133">Transmembrane helix</keyword>
<feature type="transmembrane region" description="Helical" evidence="1">
    <location>
        <begin position="125"/>
        <end position="145"/>
    </location>
</feature>
<keyword evidence="1" id="KW-0472">Membrane</keyword>
<feature type="transmembrane region" description="Helical" evidence="1">
    <location>
        <begin position="15"/>
        <end position="35"/>
    </location>
</feature>
<comment type="caution">
    <text evidence="2">The sequence shown here is derived from an EMBL/GenBank/DDBJ whole genome shotgun (WGS) entry which is preliminary data.</text>
</comment>
<gene>
    <name evidence="2" type="ORF">ACFSFW_07180</name>
</gene>
<protein>
    <submittedName>
        <fullName evidence="2">ABC transporter permease</fullName>
    </submittedName>
</protein>
<dbReference type="Proteomes" id="UP001597227">
    <property type="component" value="Unassembled WGS sequence"/>
</dbReference>
<keyword evidence="3" id="KW-1185">Reference proteome</keyword>
<feature type="transmembrane region" description="Helical" evidence="1">
    <location>
        <begin position="157"/>
        <end position="179"/>
    </location>
</feature>
<evidence type="ECO:0000256" key="1">
    <source>
        <dbReference type="SAM" id="Phobius"/>
    </source>
</evidence>
<dbReference type="RefSeq" id="WP_388036601.1">
    <property type="nucleotide sequence ID" value="NZ_JBHUEK010000010.1"/>
</dbReference>
<keyword evidence="1" id="KW-0812">Transmembrane</keyword>
<dbReference type="Pfam" id="PF06541">
    <property type="entry name" value="ABC_trans_CmpB"/>
    <property type="match status" value="1"/>
</dbReference>
<accession>A0ABW4MLH1</accession>
<dbReference type="InterPro" id="IPR010540">
    <property type="entry name" value="CmpB_TMEM229"/>
</dbReference>
<dbReference type="EMBL" id="JBHUEK010000010">
    <property type="protein sequence ID" value="MFD1778446.1"/>
    <property type="molecule type" value="Genomic_DNA"/>
</dbReference>
<proteinExistence type="predicted"/>
<reference evidence="3" key="1">
    <citation type="journal article" date="2019" name="Int. J. Syst. Evol. Microbiol.">
        <title>The Global Catalogue of Microorganisms (GCM) 10K type strain sequencing project: providing services to taxonomists for standard genome sequencing and annotation.</title>
        <authorList>
            <consortium name="The Broad Institute Genomics Platform"/>
            <consortium name="The Broad Institute Genome Sequencing Center for Infectious Disease"/>
            <person name="Wu L."/>
            <person name="Ma J."/>
        </authorList>
    </citation>
    <scope>NUCLEOTIDE SEQUENCE [LARGE SCALE GENOMIC DNA]</scope>
    <source>
        <strain evidence="3">CCUG 15531</strain>
    </source>
</reference>
<name>A0ABW4MLH1_9BACI</name>
<evidence type="ECO:0000313" key="3">
    <source>
        <dbReference type="Proteomes" id="UP001597227"/>
    </source>
</evidence>